<keyword evidence="6 7" id="KW-0472">Membrane</keyword>
<keyword evidence="5 7" id="KW-1133">Transmembrane helix</keyword>
<feature type="transmembrane region" description="Helical" evidence="7">
    <location>
        <begin position="132"/>
        <end position="152"/>
    </location>
</feature>
<proteinExistence type="inferred from homology"/>
<dbReference type="InterPro" id="IPR032808">
    <property type="entry name" value="DoxX"/>
</dbReference>
<feature type="transmembrane region" description="Helical" evidence="7">
    <location>
        <begin position="105"/>
        <end position="126"/>
    </location>
</feature>
<evidence type="ECO:0000313" key="9">
    <source>
        <dbReference type="Proteomes" id="UP000678281"/>
    </source>
</evidence>
<dbReference type="RefSeq" id="WP_212659627.1">
    <property type="nucleotide sequence ID" value="NZ_JAGXTP010000002.1"/>
</dbReference>
<comment type="similarity">
    <text evidence="2">Belongs to the DoxX family.</text>
</comment>
<sequence>MASLIHTAQRALGTAEQLIVAIPHSIALFALRAALAIPFWRSGMTKWDGFLNLSSGARYLFEQEFKLHVFGQAFSYPFPLTMAFLAGLGEVILPVLLVLGLFTRLAALGILAMTIIIQLTIPDGLINFHLPWAAMALGLMAFGGGRLSLDAVMAPFGGRRRGGAVAS</sequence>
<evidence type="ECO:0000313" key="8">
    <source>
        <dbReference type="EMBL" id="MBS3850015.1"/>
    </source>
</evidence>
<reference evidence="8" key="1">
    <citation type="submission" date="2021-04" db="EMBL/GenBank/DDBJ databases">
        <title>Devosia litorisediminis sp. nov., isolated from a sand dune.</title>
        <authorList>
            <person name="Park S."/>
            <person name="Yoon J.-H."/>
        </authorList>
    </citation>
    <scope>NUCLEOTIDE SEQUENCE</scope>
    <source>
        <strain evidence="8">BSSL-BM10</strain>
    </source>
</reference>
<evidence type="ECO:0000256" key="4">
    <source>
        <dbReference type="ARBA" id="ARBA00022692"/>
    </source>
</evidence>
<protein>
    <submittedName>
        <fullName evidence="8">DoxX family protein</fullName>
    </submittedName>
</protein>
<dbReference type="EMBL" id="JAGXTP010000002">
    <property type="protein sequence ID" value="MBS3850015.1"/>
    <property type="molecule type" value="Genomic_DNA"/>
</dbReference>
<evidence type="ECO:0000256" key="3">
    <source>
        <dbReference type="ARBA" id="ARBA00022475"/>
    </source>
</evidence>
<feature type="transmembrane region" description="Helical" evidence="7">
    <location>
        <begin position="18"/>
        <end position="40"/>
    </location>
</feature>
<dbReference type="PANTHER" id="PTHR33452">
    <property type="entry name" value="OXIDOREDUCTASE CATD-RELATED"/>
    <property type="match status" value="1"/>
</dbReference>
<evidence type="ECO:0000256" key="5">
    <source>
        <dbReference type="ARBA" id="ARBA00022989"/>
    </source>
</evidence>
<name>A0A942IF12_9HYPH</name>
<dbReference type="InterPro" id="IPR051907">
    <property type="entry name" value="DoxX-like_oxidoreductase"/>
</dbReference>
<dbReference type="PANTHER" id="PTHR33452:SF1">
    <property type="entry name" value="INNER MEMBRANE PROTEIN YPHA-RELATED"/>
    <property type="match status" value="1"/>
</dbReference>
<comment type="caution">
    <text evidence="8">The sequence shown here is derived from an EMBL/GenBank/DDBJ whole genome shotgun (WGS) entry which is preliminary data.</text>
</comment>
<dbReference type="GO" id="GO:0005886">
    <property type="term" value="C:plasma membrane"/>
    <property type="evidence" value="ECO:0007669"/>
    <property type="project" value="UniProtKB-SubCell"/>
</dbReference>
<keyword evidence="3" id="KW-1003">Cell membrane</keyword>
<organism evidence="8 9">
    <name type="scientific">Devosia litorisediminis</name>
    <dbReference type="NCBI Taxonomy" id="2829817"/>
    <lineage>
        <taxon>Bacteria</taxon>
        <taxon>Pseudomonadati</taxon>
        <taxon>Pseudomonadota</taxon>
        <taxon>Alphaproteobacteria</taxon>
        <taxon>Hyphomicrobiales</taxon>
        <taxon>Devosiaceae</taxon>
        <taxon>Devosia</taxon>
    </lineage>
</organism>
<evidence type="ECO:0000256" key="1">
    <source>
        <dbReference type="ARBA" id="ARBA00004651"/>
    </source>
</evidence>
<dbReference type="Pfam" id="PF07681">
    <property type="entry name" value="DoxX"/>
    <property type="match status" value="1"/>
</dbReference>
<dbReference type="Proteomes" id="UP000678281">
    <property type="component" value="Unassembled WGS sequence"/>
</dbReference>
<evidence type="ECO:0000256" key="7">
    <source>
        <dbReference type="SAM" id="Phobius"/>
    </source>
</evidence>
<dbReference type="AlphaFoldDB" id="A0A942IF12"/>
<evidence type="ECO:0000256" key="6">
    <source>
        <dbReference type="ARBA" id="ARBA00023136"/>
    </source>
</evidence>
<keyword evidence="4 7" id="KW-0812">Transmembrane</keyword>
<feature type="transmembrane region" description="Helical" evidence="7">
    <location>
        <begin position="76"/>
        <end position="98"/>
    </location>
</feature>
<comment type="subcellular location">
    <subcellularLocation>
        <location evidence="1">Cell membrane</location>
        <topology evidence="1">Multi-pass membrane protein</topology>
    </subcellularLocation>
</comment>
<accession>A0A942IF12</accession>
<evidence type="ECO:0000256" key="2">
    <source>
        <dbReference type="ARBA" id="ARBA00006679"/>
    </source>
</evidence>
<gene>
    <name evidence="8" type="ORF">KD146_15035</name>
</gene>
<keyword evidence="9" id="KW-1185">Reference proteome</keyword>